<evidence type="ECO:0000259" key="8">
    <source>
        <dbReference type="PROSITE" id="PS51755"/>
    </source>
</evidence>
<dbReference type="Pfam" id="PF13191">
    <property type="entry name" value="AAA_16"/>
    <property type="match status" value="1"/>
</dbReference>
<dbReference type="PANTHER" id="PTHR35807:SF1">
    <property type="entry name" value="TRANSCRIPTIONAL REGULATOR REDD"/>
    <property type="match status" value="1"/>
</dbReference>
<dbReference type="InterPro" id="IPR029787">
    <property type="entry name" value="Nucleotide_cyclase"/>
</dbReference>
<evidence type="ECO:0000256" key="2">
    <source>
        <dbReference type="ARBA" id="ARBA00023012"/>
    </source>
</evidence>
<feature type="region of interest" description="Disordered" evidence="7">
    <location>
        <begin position="275"/>
        <end position="337"/>
    </location>
</feature>
<protein>
    <submittedName>
        <fullName evidence="9">DNA-binding SARP family transcriptional activator</fullName>
    </submittedName>
</protein>
<dbReference type="Gene3D" id="1.25.40.10">
    <property type="entry name" value="Tetratricopeptide repeat domain"/>
    <property type="match status" value="1"/>
</dbReference>
<dbReference type="InterPro" id="IPR051677">
    <property type="entry name" value="AfsR-DnrI-RedD_regulator"/>
</dbReference>
<evidence type="ECO:0000256" key="7">
    <source>
        <dbReference type="SAM" id="MobiDB-lite"/>
    </source>
</evidence>
<feature type="DNA-binding region" description="OmpR/PhoB-type" evidence="6">
    <location>
        <begin position="1"/>
        <end position="99"/>
    </location>
</feature>
<feature type="domain" description="OmpR/PhoB-type" evidence="8">
    <location>
        <begin position="1"/>
        <end position="99"/>
    </location>
</feature>
<dbReference type="GO" id="GO:0000160">
    <property type="term" value="P:phosphorelay signal transduction system"/>
    <property type="evidence" value="ECO:0007669"/>
    <property type="project" value="UniProtKB-KW"/>
</dbReference>
<dbReference type="PROSITE" id="PS51755">
    <property type="entry name" value="OMPR_PHOB"/>
    <property type="match status" value="1"/>
</dbReference>
<dbReference type="FunFam" id="1.25.40.10:FF:000222">
    <property type="entry name" value="SARP family transcriptional regulator"/>
    <property type="match status" value="1"/>
</dbReference>
<dbReference type="Gene3D" id="3.30.70.1230">
    <property type="entry name" value="Nucleotide cyclase"/>
    <property type="match status" value="1"/>
</dbReference>
<dbReference type="InterPro" id="IPR016032">
    <property type="entry name" value="Sig_transdc_resp-reg_C-effctor"/>
</dbReference>
<feature type="compositionally biased region" description="Low complexity" evidence="7">
    <location>
        <begin position="278"/>
        <end position="294"/>
    </location>
</feature>
<dbReference type="SUPFAM" id="SSF46894">
    <property type="entry name" value="C-terminal effector domain of the bipartite response regulators"/>
    <property type="match status" value="1"/>
</dbReference>
<dbReference type="AlphaFoldDB" id="A0A561TRU6"/>
<keyword evidence="2" id="KW-0902">Two-component regulatory system</keyword>
<dbReference type="PANTHER" id="PTHR35807">
    <property type="entry name" value="TRANSCRIPTIONAL REGULATOR REDD-RELATED"/>
    <property type="match status" value="1"/>
</dbReference>
<name>A0A561TRU6_9ACTN</name>
<gene>
    <name evidence="9" type="ORF">FHX78_116875</name>
</gene>
<keyword evidence="3" id="KW-0805">Transcription regulation</keyword>
<comment type="caution">
    <text evidence="9">The sequence shown here is derived from an EMBL/GenBank/DDBJ whole genome shotgun (WGS) entry which is preliminary data.</text>
</comment>
<dbReference type="EMBL" id="VIWV01000001">
    <property type="protein sequence ID" value="TWF89832.1"/>
    <property type="molecule type" value="Genomic_DNA"/>
</dbReference>
<dbReference type="InterPro" id="IPR011990">
    <property type="entry name" value="TPR-like_helical_dom_sf"/>
</dbReference>
<evidence type="ECO:0000313" key="10">
    <source>
        <dbReference type="Proteomes" id="UP000316603"/>
    </source>
</evidence>
<dbReference type="Proteomes" id="UP000316603">
    <property type="component" value="Unassembled WGS sequence"/>
</dbReference>
<dbReference type="InterPro" id="IPR041664">
    <property type="entry name" value="AAA_16"/>
</dbReference>
<dbReference type="Gene3D" id="1.10.10.10">
    <property type="entry name" value="Winged helix-like DNA-binding domain superfamily/Winged helix DNA-binding domain"/>
    <property type="match status" value="1"/>
</dbReference>
<evidence type="ECO:0000313" key="9">
    <source>
        <dbReference type="EMBL" id="TWF89832.1"/>
    </source>
</evidence>
<dbReference type="InterPro" id="IPR001867">
    <property type="entry name" value="OmpR/PhoB-type_DNA-bd"/>
</dbReference>
<keyword evidence="10" id="KW-1185">Reference proteome</keyword>
<dbReference type="SMART" id="SM00862">
    <property type="entry name" value="Trans_reg_C"/>
    <property type="match status" value="1"/>
</dbReference>
<dbReference type="RefSeq" id="WP_145871325.1">
    <property type="nucleotide sequence ID" value="NZ_BNCE01000036.1"/>
</dbReference>
<dbReference type="CDD" id="cd15831">
    <property type="entry name" value="BTAD"/>
    <property type="match status" value="1"/>
</dbReference>
<dbReference type="InterPro" id="IPR036388">
    <property type="entry name" value="WH-like_DNA-bd_sf"/>
</dbReference>
<proteinExistence type="inferred from homology"/>
<dbReference type="OrthoDB" id="4336084at2"/>
<feature type="compositionally biased region" description="Basic and acidic residues" evidence="7">
    <location>
        <begin position="328"/>
        <end position="337"/>
    </location>
</feature>
<evidence type="ECO:0000256" key="1">
    <source>
        <dbReference type="ARBA" id="ARBA00005820"/>
    </source>
</evidence>
<reference evidence="9 10" key="1">
    <citation type="submission" date="2019-06" db="EMBL/GenBank/DDBJ databases">
        <title>Sequencing the genomes of 1000 actinobacteria strains.</title>
        <authorList>
            <person name="Klenk H.-P."/>
        </authorList>
    </citation>
    <scope>NUCLEOTIDE SEQUENCE [LARGE SCALE GENOMIC DNA]</scope>
    <source>
        <strain evidence="9 10">DSM 41695</strain>
    </source>
</reference>
<dbReference type="SMART" id="SM01043">
    <property type="entry name" value="BTAD"/>
    <property type="match status" value="1"/>
</dbReference>
<dbReference type="InterPro" id="IPR005158">
    <property type="entry name" value="BTAD"/>
</dbReference>
<dbReference type="SUPFAM" id="SSF55073">
    <property type="entry name" value="Nucleotide cyclase"/>
    <property type="match status" value="1"/>
</dbReference>
<dbReference type="GO" id="GO:0003677">
    <property type="term" value="F:DNA binding"/>
    <property type="evidence" value="ECO:0007669"/>
    <property type="project" value="UniProtKB-UniRule"/>
</dbReference>
<accession>A0A561TRU6</accession>
<dbReference type="GO" id="GO:0006355">
    <property type="term" value="P:regulation of DNA-templated transcription"/>
    <property type="evidence" value="ECO:0007669"/>
    <property type="project" value="InterPro"/>
</dbReference>
<evidence type="ECO:0000256" key="5">
    <source>
        <dbReference type="ARBA" id="ARBA00023163"/>
    </source>
</evidence>
<comment type="similarity">
    <text evidence="1">Belongs to the AfsR/DnrI/RedD regulatory family.</text>
</comment>
<evidence type="ECO:0000256" key="4">
    <source>
        <dbReference type="ARBA" id="ARBA00023125"/>
    </source>
</evidence>
<keyword evidence="5" id="KW-0804">Transcription</keyword>
<dbReference type="Pfam" id="PF03704">
    <property type="entry name" value="BTAD"/>
    <property type="match status" value="1"/>
</dbReference>
<organism evidence="9 10">
    <name type="scientific">Streptomyces capillispiralis</name>
    <dbReference type="NCBI Taxonomy" id="68182"/>
    <lineage>
        <taxon>Bacteria</taxon>
        <taxon>Bacillati</taxon>
        <taxon>Actinomycetota</taxon>
        <taxon>Actinomycetes</taxon>
        <taxon>Kitasatosporales</taxon>
        <taxon>Streptomycetaceae</taxon>
        <taxon>Streptomyces</taxon>
    </lineage>
</organism>
<keyword evidence="4 6" id="KW-0238">DNA-binding</keyword>
<dbReference type="SUPFAM" id="SSF52540">
    <property type="entry name" value="P-loop containing nucleoside triphosphate hydrolases"/>
    <property type="match status" value="1"/>
</dbReference>
<evidence type="ECO:0000256" key="3">
    <source>
        <dbReference type="ARBA" id="ARBA00023015"/>
    </source>
</evidence>
<dbReference type="SUPFAM" id="SSF48452">
    <property type="entry name" value="TPR-like"/>
    <property type="match status" value="1"/>
</dbReference>
<evidence type="ECO:0000256" key="6">
    <source>
        <dbReference type="PROSITE-ProRule" id="PRU01091"/>
    </source>
</evidence>
<dbReference type="InterPro" id="IPR027417">
    <property type="entry name" value="P-loop_NTPase"/>
</dbReference>
<sequence length="758" mass="81622">MQFRMLGPIEVVDHGEQMPLGGTKQRATLGFLLLQTNKVVATSHLMNALWGYDDVPATARKILQNAVYGLRNILAAGRAEGDPGAAALLTQPPGYMMRVDPERVDLQLFHKWVMQGREQLARGAAESASALLRDALALWRGPALADLVEGGIQWPELATIENTRLDVMEDYFDAQLACGNHHLVLAELERMVQNEPLRERSCGQLMLALYRCGRQVDALNVYSRVRAVLVESLGLEPGRGLQQLQQAILVQDPALSLARPGTPDPFTARPEIRVGPTVPAAPAHPVAPAVAPAPAMSPEPRDPRSYEPRVAPADGITMPEQRTSEPAGFERRPDSTRRKVCAMSVRARLAPTLADVAAKDVDALLESACHLVTEQVERFGGTVTASIGSMSLAVFGLDGPGDDDARQAVLAALAIRDLLDAPADGDPDAPRLAVQCAVTTGEVLLRHRSNEDTPKVIGAVLDESQAQLSEVPAGQVRVTDPVRRASEHAVRYRLPDPASGSWEALEARDEGYAEEGGAEMYEQDILRGLVRRTRHRGVPHLVTVLGERGTGKTRLLRDFERWVAAQADAPRILTGRIPAAGEDGHRLRLAAQILAAYCGAAPGEDATAALTRTVRRLFPSERACALLVSRLRPLVTTAGIGVDDRFGGPPLTETMSAWAQLFQQAACEEPLVLCIDDLHRAPDAVLDAVEKLAETAGSGPLCVVVGAGPELLLRRPGWAGGKSHATTVTLDRPERVTNEQLVRLLLSADGSEDARTLT</sequence>